<organism evidence="1 2">
    <name type="scientific">Photobacterium lutimaris</name>
    <dbReference type="NCBI Taxonomy" id="388278"/>
    <lineage>
        <taxon>Bacteria</taxon>
        <taxon>Pseudomonadati</taxon>
        <taxon>Pseudomonadota</taxon>
        <taxon>Gammaproteobacteria</taxon>
        <taxon>Vibrionales</taxon>
        <taxon>Vibrionaceae</taxon>
        <taxon>Photobacterium</taxon>
    </lineage>
</organism>
<reference evidence="1 2" key="1">
    <citation type="submission" date="2018-03" db="EMBL/GenBank/DDBJ databases">
        <title>Whole genome sequencing of Histamine producing bacteria.</title>
        <authorList>
            <person name="Butler K."/>
        </authorList>
    </citation>
    <scope>NUCLEOTIDE SEQUENCE [LARGE SCALE GENOMIC DNA]</scope>
    <source>
        <strain evidence="1 2">JCM 13586</strain>
    </source>
</reference>
<dbReference type="CDD" id="cd07040">
    <property type="entry name" value="HP"/>
    <property type="match status" value="1"/>
</dbReference>
<gene>
    <name evidence="1" type="ORF">C9I99_26670</name>
</gene>
<keyword evidence="2" id="KW-1185">Reference proteome</keyword>
<dbReference type="SMART" id="SM00855">
    <property type="entry name" value="PGAM"/>
    <property type="match status" value="1"/>
</dbReference>
<dbReference type="InterPro" id="IPR029033">
    <property type="entry name" value="His_PPase_superfam"/>
</dbReference>
<evidence type="ECO:0000313" key="1">
    <source>
        <dbReference type="EMBL" id="PSU27865.1"/>
    </source>
</evidence>
<name>A0A2T3IHP5_9GAMM</name>
<proteinExistence type="predicted"/>
<dbReference type="Gene3D" id="3.40.50.1240">
    <property type="entry name" value="Phosphoglycerate mutase-like"/>
    <property type="match status" value="1"/>
</dbReference>
<dbReference type="PANTHER" id="PTHR47623">
    <property type="entry name" value="OS09G0287300 PROTEIN"/>
    <property type="match status" value="1"/>
</dbReference>
<protein>
    <submittedName>
        <fullName evidence="1">Phosphohistidine phosphatase</fullName>
    </submittedName>
</protein>
<comment type="caution">
    <text evidence="1">The sequence shown here is derived from an EMBL/GenBank/DDBJ whole genome shotgun (WGS) entry which is preliminary data.</text>
</comment>
<dbReference type="AlphaFoldDB" id="A0A2T3IHP5"/>
<dbReference type="PANTHER" id="PTHR47623:SF1">
    <property type="entry name" value="OS09G0287300 PROTEIN"/>
    <property type="match status" value="1"/>
</dbReference>
<dbReference type="InterPro" id="IPR013078">
    <property type="entry name" value="His_Pase_superF_clade-1"/>
</dbReference>
<accession>A0A2T3IHP5</accession>
<dbReference type="Proteomes" id="UP000241222">
    <property type="component" value="Unassembled WGS sequence"/>
</dbReference>
<sequence length="184" mass="20963">MLKYSSLFEKGRAMKLLFLVRHGKSSWDDPTLDDHERPLNNRGLKNIPKMVHRLNGWQQGPQLIVTSSALRAAQTAYLFSEGLGCAPKLESNSMIYTESAFELIDIIRETSDVVDRLMLVGHNPALTVLAQMFGFKEENIPTCGVVVFGFEVDCWQAIAEEQGTMFYYDYPKRARPDRVNRDTE</sequence>
<evidence type="ECO:0000313" key="2">
    <source>
        <dbReference type="Proteomes" id="UP000241222"/>
    </source>
</evidence>
<dbReference type="SUPFAM" id="SSF53254">
    <property type="entry name" value="Phosphoglycerate mutase-like"/>
    <property type="match status" value="1"/>
</dbReference>
<dbReference type="EMBL" id="PYMH01000029">
    <property type="protein sequence ID" value="PSU27865.1"/>
    <property type="molecule type" value="Genomic_DNA"/>
</dbReference>
<dbReference type="OrthoDB" id="9810154at2"/>
<dbReference type="Pfam" id="PF00300">
    <property type="entry name" value="His_Phos_1"/>
    <property type="match status" value="1"/>
</dbReference>